<keyword evidence="2" id="KW-0812">Transmembrane</keyword>
<feature type="transmembrane region" description="Helical" evidence="2">
    <location>
        <begin position="246"/>
        <end position="265"/>
    </location>
</feature>
<feature type="compositionally biased region" description="Basic and acidic residues" evidence="1">
    <location>
        <begin position="550"/>
        <end position="569"/>
    </location>
</feature>
<accession>R9P4R4</accession>
<keyword evidence="4" id="KW-1185">Reference proteome</keyword>
<feature type="region of interest" description="Disordered" evidence="1">
    <location>
        <begin position="536"/>
        <end position="569"/>
    </location>
</feature>
<evidence type="ECO:0000256" key="2">
    <source>
        <dbReference type="SAM" id="Phobius"/>
    </source>
</evidence>
<evidence type="ECO:0000313" key="4">
    <source>
        <dbReference type="Proteomes" id="UP000014071"/>
    </source>
</evidence>
<dbReference type="STRING" id="1305764.R9P4R4"/>
<sequence length="587" mass="63176">MPRTYRLRRRRTRSIATRLAATALAALAFGASYVAADAIAPPLHSTSNHASGAGLPALNSGSSFGLSGAETLLNQHDVASTENAASDSLDRRKHVIFQDLDQLQVSSNLDRSQSRILGLDRLALKSPVALEFDDAASADREAVTHDADSESLGSVPSVPDARLFPVSGTRQYKAKQPADRFKVTYSKDLVGQDLKGKQTGNGYVFSRHANADLSISDAGAALVNLFSRRDSPVSRPPLVPNSNSRLLIGLVVVCIIAVGIVTVAIQEMWNRLQAGLQPRSPLRRRSGEARSIRTLHRSDGSYSSLHTNALTIPSLEEEEERIKTPPTLSRRSSAAATASSTPYTLNGSSDSDDDEVERKTSNDLHYLSLPFGIGIGYSYVNIADGGDAQSRISRLAAKRSRRRSGSTLALSTGALPIAGTGGVNGADGLRSRSRSFKELCRDAFGTTTSRDIGMISEEEVDGEMSTVSTPSNEHCARGPGIARFDDTIGERTLLRRRERRFRFGSHADRSGIRNARTGDIGSGRHHAACIDARSDAFSGGASSASGASAPRREIRDRQEGWQRYTDERKASLRTRDVMNVAMSSKIG</sequence>
<organism evidence="3 4">
    <name type="scientific">Pseudozyma hubeiensis (strain SY62)</name>
    <name type="common">Yeast</name>
    <dbReference type="NCBI Taxonomy" id="1305764"/>
    <lineage>
        <taxon>Eukaryota</taxon>
        <taxon>Fungi</taxon>
        <taxon>Dikarya</taxon>
        <taxon>Basidiomycota</taxon>
        <taxon>Ustilaginomycotina</taxon>
        <taxon>Ustilaginomycetes</taxon>
        <taxon>Ustilaginales</taxon>
        <taxon>Ustilaginaceae</taxon>
        <taxon>Pseudozyma</taxon>
    </lineage>
</organism>
<reference evidence="4" key="1">
    <citation type="journal article" date="2013" name="Genome Announc.">
        <title>Draft genome sequence of the basidiomycetous yeast-like fungus Pseudozyma hubeiensis SY62, which produces an abundant amount of the biosurfactant mannosylerythritol lipids.</title>
        <authorList>
            <person name="Konishi M."/>
            <person name="Hatada Y."/>
            <person name="Horiuchi J."/>
        </authorList>
    </citation>
    <scope>NUCLEOTIDE SEQUENCE [LARGE SCALE GENOMIC DNA]</scope>
    <source>
        <strain evidence="4">SY62</strain>
    </source>
</reference>
<dbReference type="HOGENOM" id="CLU_451436_0_0_1"/>
<feature type="compositionally biased region" description="Low complexity" evidence="1">
    <location>
        <begin position="329"/>
        <end position="341"/>
    </location>
</feature>
<keyword evidence="2" id="KW-1133">Transmembrane helix</keyword>
<evidence type="ECO:0000256" key="1">
    <source>
        <dbReference type="SAM" id="MobiDB-lite"/>
    </source>
</evidence>
<feature type="region of interest" description="Disordered" evidence="1">
    <location>
        <begin position="279"/>
        <end position="359"/>
    </location>
</feature>
<dbReference type="eggNOG" id="ENOG502RSBQ">
    <property type="taxonomic scope" value="Eukaryota"/>
</dbReference>
<dbReference type="AlphaFoldDB" id="R9P4R4"/>
<feature type="compositionally biased region" description="Polar residues" evidence="1">
    <location>
        <begin position="300"/>
        <end position="311"/>
    </location>
</feature>
<protein>
    <submittedName>
        <fullName evidence="3">Lysophospholipase</fullName>
    </submittedName>
</protein>
<dbReference type="GeneID" id="24105971"/>
<dbReference type="RefSeq" id="XP_012186692.1">
    <property type="nucleotide sequence ID" value="XM_012331302.1"/>
</dbReference>
<dbReference type="Proteomes" id="UP000014071">
    <property type="component" value="Unassembled WGS sequence"/>
</dbReference>
<feature type="compositionally biased region" description="Basic and acidic residues" evidence="1">
    <location>
        <begin position="285"/>
        <end position="299"/>
    </location>
</feature>
<keyword evidence="2" id="KW-0472">Membrane</keyword>
<gene>
    <name evidence="3" type="ORF">PHSY_000667</name>
</gene>
<dbReference type="OrthoDB" id="2554166at2759"/>
<name>R9P4R4_PSEHS</name>
<dbReference type="EMBL" id="DF238772">
    <property type="protein sequence ID" value="GAC93105.1"/>
    <property type="molecule type" value="Genomic_DNA"/>
</dbReference>
<evidence type="ECO:0000313" key="3">
    <source>
        <dbReference type="EMBL" id="GAC93105.1"/>
    </source>
</evidence>
<proteinExistence type="predicted"/>
<feature type="compositionally biased region" description="Low complexity" evidence="1">
    <location>
        <begin position="536"/>
        <end position="549"/>
    </location>
</feature>